<keyword evidence="3" id="KW-1185">Reference proteome</keyword>
<evidence type="ECO:0008006" key="4">
    <source>
        <dbReference type="Google" id="ProtNLM"/>
    </source>
</evidence>
<feature type="region of interest" description="Disordered" evidence="1">
    <location>
        <begin position="202"/>
        <end position="224"/>
    </location>
</feature>
<proteinExistence type="predicted"/>
<accession>A0AAD3T9T9</accession>
<dbReference type="Proteomes" id="UP001279734">
    <property type="component" value="Unassembled WGS sequence"/>
</dbReference>
<feature type="compositionally biased region" description="Low complexity" evidence="1">
    <location>
        <begin position="202"/>
        <end position="211"/>
    </location>
</feature>
<evidence type="ECO:0000256" key="1">
    <source>
        <dbReference type="SAM" id="MobiDB-lite"/>
    </source>
</evidence>
<organism evidence="2 3">
    <name type="scientific">Nepenthes gracilis</name>
    <name type="common">Slender pitcher plant</name>
    <dbReference type="NCBI Taxonomy" id="150966"/>
    <lineage>
        <taxon>Eukaryota</taxon>
        <taxon>Viridiplantae</taxon>
        <taxon>Streptophyta</taxon>
        <taxon>Embryophyta</taxon>
        <taxon>Tracheophyta</taxon>
        <taxon>Spermatophyta</taxon>
        <taxon>Magnoliopsida</taxon>
        <taxon>eudicotyledons</taxon>
        <taxon>Gunneridae</taxon>
        <taxon>Pentapetalae</taxon>
        <taxon>Caryophyllales</taxon>
        <taxon>Nepenthaceae</taxon>
        <taxon>Nepenthes</taxon>
    </lineage>
</organism>
<feature type="region of interest" description="Disordered" evidence="1">
    <location>
        <begin position="144"/>
        <end position="186"/>
    </location>
</feature>
<gene>
    <name evidence="2" type="ORF">Nepgr_028173</name>
</gene>
<name>A0AAD3T9T9_NEPGR</name>
<feature type="compositionally biased region" description="Basic and acidic residues" evidence="1">
    <location>
        <begin position="355"/>
        <end position="364"/>
    </location>
</feature>
<dbReference type="EMBL" id="BSYO01000031">
    <property type="protein sequence ID" value="GMH26330.1"/>
    <property type="molecule type" value="Genomic_DNA"/>
</dbReference>
<feature type="compositionally biased region" description="Basic and acidic residues" evidence="1">
    <location>
        <begin position="324"/>
        <end position="337"/>
    </location>
</feature>
<dbReference type="PANTHER" id="PTHR33623:SF5">
    <property type="entry name" value="HISTONE-LYSINE N-METHYLTRANSFERASE SETD1B-LIKE PROTEIN"/>
    <property type="match status" value="1"/>
</dbReference>
<comment type="caution">
    <text evidence="2">The sequence shown here is derived from an EMBL/GenBank/DDBJ whole genome shotgun (WGS) entry which is preliminary data.</text>
</comment>
<dbReference type="PANTHER" id="PTHR33623">
    <property type="entry name" value="OS04G0572500 PROTEIN"/>
    <property type="match status" value="1"/>
</dbReference>
<reference evidence="2" key="1">
    <citation type="submission" date="2023-05" db="EMBL/GenBank/DDBJ databases">
        <title>Nepenthes gracilis genome sequencing.</title>
        <authorList>
            <person name="Fukushima K."/>
        </authorList>
    </citation>
    <scope>NUCLEOTIDE SEQUENCE</scope>
    <source>
        <strain evidence="2">SING2019-196</strain>
    </source>
</reference>
<evidence type="ECO:0000313" key="3">
    <source>
        <dbReference type="Proteomes" id="UP001279734"/>
    </source>
</evidence>
<evidence type="ECO:0000313" key="2">
    <source>
        <dbReference type="EMBL" id="GMH26330.1"/>
    </source>
</evidence>
<feature type="region of interest" description="Disordered" evidence="1">
    <location>
        <begin position="324"/>
        <end position="364"/>
    </location>
</feature>
<dbReference type="AlphaFoldDB" id="A0AAD3T9T9"/>
<sequence length="447" mass="50595">MAQRHFLKEFLQEDQEPFHLNSYIADKRRQLKDRSPPAKTQTQLQKKKVNKVASFPTNFWKHACFLSMHDSPDARNSPLFEFWSPAVEKIPCRGSNALFLHVPAKTAALLLEAAMRIQKKRKPQIKNHGFRIFGSVLTRLTSRNRTLKREMSEPADVNGDGKAENRDGVGAGVVEKSGSETGFSNRRLSSVWSESGHKSLDFLDSSSSSGGRSEDKEQFEEVDESVNGGDSAFCLSPFRFALYEALTPDRRSSIFASPAASPSRRKLEARLQVPGEAELVTQFFRNYRPALKFEAHLSLEIQRIRKGLRAAAGNFKYEEDATGRLKAGEAEEDKEQKSPASVLDAPFADGGGGGGDDHDGYDLERRHGFPQRVKKLLQHEIKEVSKRLDSWIDVEFDTIDTMTKIDLRRETDKWRKPCREQVDRVAMELELAMLTILVEEMAEELIH</sequence>
<protein>
    <recommendedName>
        <fullName evidence="4">DUF4378 domain-containing protein</fullName>
    </recommendedName>
</protein>